<dbReference type="InterPro" id="IPR058593">
    <property type="entry name" value="ARB_07466-like_C"/>
</dbReference>
<keyword evidence="4" id="KW-1185">Reference proteome</keyword>
<evidence type="ECO:0000313" key="3">
    <source>
        <dbReference type="EMBL" id="MFC5064563.1"/>
    </source>
</evidence>
<dbReference type="Proteomes" id="UP001595947">
    <property type="component" value="Unassembled WGS sequence"/>
</dbReference>
<feature type="domain" description="ARB-07466-like C-terminal" evidence="2">
    <location>
        <begin position="207"/>
        <end position="298"/>
    </location>
</feature>
<evidence type="ECO:0000256" key="1">
    <source>
        <dbReference type="SAM" id="MobiDB-lite"/>
    </source>
</evidence>
<feature type="region of interest" description="Disordered" evidence="1">
    <location>
        <begin position="1"/>
        <end position="39"/>
    </location>
</feature>
<evidence type="ECO:0000313" key="4">
    <source>
        <dbReference type="Proteomes" id="UP001595947"/>
    </source>
</evidence>
<evidence type="ECO:0000259" key="2">
    <source>
        <dbReference type="Pfam" id="PF26571"/>
    </source>
</evidence>
<name>A0ABV9YT00_9PSEU</name>
<sequence>MPTVRAPFRSVSRSRNAVENDRARLHPPSHRSASPTDAPTTVLDLAALVAERNATRPQHCGPAPRRRRSRATDAAVRDARRHGIAAAGVAAAALAVVAPAALQAPADGALATQDAALALSSQSSRLAAAPAVAPVVVAAAAPATGDPATADLFKAGDRVRRQSEQAAADRTRAAQATQAAEKARAEQAAAAEKATRITSCGADSNYGGVADSVQTVGNALECVFPGHDLGGIGSRSGASDHPSGYALDVMTRDGDAIADCVMDNAGALGVSYAIWDQRINTGSGWKGMEDRGGDTANHRDHVHISFERGAEPDVSALRSCT</sequence>
<feature type="compositionally biased region" description="Basic and acidic residues" evidence="1">
    <location>
        <begin position="159"/>
        <end position="172"/>
    </location>
</feature>
<gene>
    <name evidence="3" type="ORF">ACFPBZ_20240</name>
</gene>
<dbReference type="Pfam" id="PF26571">
    <property type="entry name" value="VldE"/>
    <property type="match status" value="1"/>
</dbReference>
<comment type="caution">
    <text evidence="3">The sequence shown here is derived from an EMBL/GenBank/DDBJ whole genome shotgun (WGS) entry which is preliminary data.</text>
</comment>
<proteinExistence type="predicted"/>
<dbReference type="EMBL" id="JBHSIV010000024">
    <property type="protein sequence ID" value="MFC5064563.1"/>
    <property type="molecule type" value="Genomic_DNA"/>
</dbReference>
<dbReference type="RefSeq" id="WP_378037907.1">
    <property type="nucleotide sequence ID" value="NZ_JBHSIV010000024.1"/>
</dbReference>
<feature type="region of interest" description="Disordered" evidence="1">
    <location>
        <begin position="159"/>
        <end position="178"/>
    </location>
</feature>
<protein>
    <recommendedName>
        <fullName evidence="2">ARB-07466-like C-terminal domain-containing protein</fullName>
    </recommendedName>
</protein>
<accession>A0ABV9YT00</accession>
<organism evidence="3 4">
    <name type="scientific">Actinomycetospora atypica</name>
    <dbReference type="NCBI Taxonomy" id="1290095"/>
    <lineage>
        <taxon>Bacteria</taxon>
        <taxon>Bacillati</taxon>
        <taxon>Actinomycetota</taxon>
        <taxon>Actinomycetes</taxon>
        <taxon>Pseudonocardiales</taxon>
        <taxon>Pseudonocardiaceae</taxon>
        <taxon>Actinomycetospora</taxon>
    </lineage>
</organism>
<reference evidence="4" key="1">
    <citation type="journal article" date="2019" name="Int. J. Syst. Evol. Microbiol.">
        <title>The Global Catalogue of Microorganisms (GCM) 10K type strain sequencing project: providing services to taxonomists for standard genome sequencing and annotation.</title>
        <authorList>
            <consortium name="The Broad Institute Genomics Platform"/>
            <consortium name="The Broad Institute Genome Sequencing Center for Infectious Disease"/>
            <person name="Wu L."/>
            <person name="Ma J."/>
        </authorList>
    </citation>
    <scope>NUCLEOTIDE SEQUENCE [LARGE SCALE GENOMIC DNA]</scope>
    <source>
        <strain evidence="4">CGMCC 4.7093</strain>
    </source>
</reference>